<dbReference type="SUPFAM" id="SSF82771">
    <property type="entry name" value="GIY-YIG endonuclease"/>
    <property type="match status" value="1"/>
</dbReference>
<dbReference type="InterPro" id="IPR035901">
    <property type="entry name" value="GIY-YIG_endonuc_sf"/>
</dbReference>
<evidence type="ECO:0000256" key="5">
    <source>
        <dbReference type="ARBA" id="ARBA00023204"/>
    </source>
</evidence>
<protein>
    <recommendedName>
        <fullName evidence="9">GIY-YIG domain-containing protein</fullName>
    </recommendedName>
</protein>
<dbReference type="Gene3D" id="3.40.1440.10">
    <property type="entry name" value="GIY-YIG endonuclease"/>
    <property type="match status" value="1"/>
</dbReference>
<dbReference type="SMART" id="SM00465">
    <property type="entry name" value="GIYc"/>
    <property type="match status" value="1"/>
</dbReference>
<evidence type="ECO:0000256" key="4">
    <source>
        <dbReference type="ARBA" id="ARBA00022881"/>
    </source>
</evidence>
<dbReference type="InterPro" id="IPR000305">
    <property type="entry name" value="GIY-YIG_endonuc"/>
</dbReference>
<name>A0A382HK19_9ZZZZ</name>
<feature type="domain" description="GIY-YIG" evidence="7">
    <location>
        <begin position="1"/>
        <end position="72"/>
    </location>
</feature>
<dbReference type="GO" id="GO:0004518">
    <property type="term" value="F:nuclease activity"/>
    <property type="evidence" value="ECO:0007669"/>
    <property type="project" value="UniProtKB-KW"/>
</dbReference>
<keyword evidence="3" id="KW-0228">DNA excision</keyword>
<dbReference type="Pfam" id="PF02151">
    <property type="entry name" value="UVR"/>
    <property type="match status" value="1"/>
</dbReference>
<reference evidence="8" key="1">
    <citation type="submission" date="2018-05" db="EMBL/GenBank/DDBJ databases">
        <authorList>
            <person name="Lanie J.A."/>
            <person name="Ng W.-L."/>
            <person name="Kazmierczak K.M."/>
            <person name="Andrzejewski T.M."/>
            <person name="Davidsen T.M."/>
            <person name="Wayne K.J."/>
            <person name="Tettelin H."/>
            <person name="Glass J.I."/>
            <person name="Rusch D."/>
            <person name="Podicherti R."/>
            <person name="Tsui H.-C.T."/>
            <person name="Winkler M.E."/>
        </authorList>
    </citation>
    <scope>NUCLEOTIDE SEQUENCE</scope>
</reference>
<feature type="non-terminal residue" evidence="8">
    <location>
        <position position="1"/>
    </location>
</feature>
<sequence>MLNENGKVIYIGKAKNLKKRVSSYFGKTTHLPKTQAVLAATGSIAVTITRTEREALILENNLIKEHKPRFNVLLKDGKSYPYIEVTVMDNFPRFSFHRGKKNKDRAEYFGPYPNVNAVRDTLSQLQKVFRLRNCEDSFYNNRSRPCLQHQIKRCSAPCVGLVQEEDYAFDVSQAVEYLKGNNQHVFDEFLKKMDQASSEREYEKAAFYRNQISSL</sequence>
<evidence type="ECO:0000259" key="6">
    <source>
        <dbReference type="PROSITE" id="PS50151"/>
    </source>
</evidence>
<gene>
    <name evidence="8" type="ORF">METZ01_LOCUS240336</name>
</gene>
<keyword evidence="1" id="KW-0963">Cytoplasm</keyword>
<dbReference type="PANTHER" id="PTHR30562:SF1">
    <property type="entry name" value="UVRABC SYSTEM PROTEIN C"/>
    <property type="match status" value="1"/>
</dbReference>
<keyword evidence="4" id="KW-0267">Excision nuclease</keyword>
<dbReference type="InterPro" id="IPR036876">
    <property type="entry name" value="UVR_dom_sf"/>
</dbReference>
<feature type="non-terminal residue" evidence="8">
    <location>
        <position position="215"/>
    </location>
</feature>
<dbReference type="PROSITE" id="PS50164">
    <property type="entry name" value="GIY_YIG"/>
    <property type="match status" value="1"/>
</dbReference>
<keyword evidence="2" id="KW-0227">DNA damage</keyword>
<evidence type="ECO:0000256" key="3">
    <source>
        <dbReference type="ARBA" id="ARBA00022769"/>
    </source>
</evidence>
<dbReference type="EMBL" id="UINC01061667">
    <property type="protein sequence ID" value="SVB87482.1"/>
    <property type="molecule type" value="Genomic_DNA"/>
</dbReference>
<dbReference type="AlphaFoldDB" id="A0A382HK19"/>
<dbReference type="InterPro" id="IPR047296">
    <property type="entry name" value="GIY-YIG_UvrC_Cho"/>
</dbReference>
<accession>A0A382HK19</accession>
<dbReference type="GO" id="GO:0009380">
    <property type="term" value="C:excinuclease repair complex"/>
    <property type="evidence" value="ECO:0007669"/>
    <property type="project" value="TreeGrafter"/>
</dbReference>
<dbReference type="InterPro" id="IPR001943">
    <property type="entry name" value="UVR_dom"/>
</dbReference>
<proteinExistence type="predicted"/>
<dbReference type="GO" id="GO:0006289">
    <property type="term" value="P:nucleotide-excision repair"/>
    <property type="evidence" value="ECO:0007669"/>
    <property type="project" value="InterPro"/>
</dbReference>
<dbReference type="SUPFAM" id="SSF46600">
    <property type="entry name" value="C-terminal UvrC-binding domain of UvrB"/>
    <property type="match status" value="1"/>
</dbReference>
<dbReference type="PROSITE" id="PS50151">
    <property type="entry name" value="UVR"/>
    <property type="match status" value="1"/>
</dbReference>
<evidence type="ECO:0000256" key="2">
    <source>
        <dbReference type="ARBA" id="ARBA00022763"/>
    </source>
</evidence>
<organism evidence="8">
    <name type="scientific">marine metagenome</name>
    <dbReference type="NCBI Taxonomy" id="408172"/>
    <lineage>
        <taxon>unclassified sequences</taxon>
        <taxon>metagenomes</taxon>
        <taxon>ecological metagenomes</taxon>
    </lineage>
</organism>
<dbReference type="Pfam" id="PF01541">
    <property type="entry name" value="GIY-YIG"/>
    <property type="match status" value="1"/>
</dbReference>
<feature type="domain" description="UVR" evidence="6">
    <location>
        <begin position="183"/>
        <end position="215"/>
    </location>
</feature>
<evidence type="ECO:0000259" key="7">
    <source>
        <dbReference type="PROSITE" id="PS50164"/>
    </source>
</evidence>
<evidence type="ECO:0000313" key="8">
    <source>
        <dbReference type="EMBL" id="SVB87482.1"/>
    </source>
</evidence>
<evidence type="ECO:0000256" key="1">
    <source>
        <dbReference type="ARBA" id="ARBA00022490"/>
    </source>
</evidence>
<dbReference type="InterPro" id="IPR050066">
    <property type="entry name" value="UvrABC_protein_C"/>
</dbReference>
<evidence type="ECO:0008006" key="9">
    <source>
        <dbReference type="Google" id="ProtNLM"/>
    </source>
</evidence>
<dbReference type="CDD" id="cd10434">
    <property type="entry name" value="GIY-YIG_UvrC_Cho"/>
    <property type="match status" value="1"/>
</dbReference>
<dbReference type="FunFam" id="3.40.1440.10:FF:000001">
    <property type="entry name" value="UvrABC system protein C"/>
    <property type="match status" value="1"/>
</dbReference>
<keyword evidence="5" id="KW-0234">DNA repair</keyword>
<dbReference type="PANTHER" id="PTHR30562">
    <property type="entry name" value="UVRC/OXIDOREDUCTASE"/>
    <property type="match status" value="1"/>
</dbReference>